<name>A0A919QE89_9ACTN</name>
<dbReference type="Pfam" id="PF13305">
    <property type="entry name" value="TetR_C_33"/>
    <property type="match status" value="1"/>
</dbReference>
<proteinExistence type="predicted"/>
<dbReference type="SUPFAM" id="SSF48498">
    <property type="entry name" value="Tetracyclin repressor-like, C-terminal domain"/>
    <property type="match status" value="1"/>
</dbReference>
<gene>
    <name evidence="6" type="ORF">Aph01nite_54380</name>
</gene>
<dbReference type="PANTHER" id="PTHR30055">
    <property type="entry name" value="HTH-TYPE TRANSCRIPTIONAL REGULATOR RUTR"/>
    <property type="match status" value="1"/>
</dbReference>
<dbReference type="RefSeq" id="WP_204043793.1">
    <property type="nucleotide sequence ID" value="NZ_BOOA01000050.1"/>
</dbReference>
<accession>A0A919QE89</accession>
<dbReference type="Proteomes" id="UP000640052">
    <property type="component" value="Unassembled WGS sequence"/>
</dbReference>
<dbReference type="Gene3D" id="1.10.357.10">
    <property type="entry name" value="Tetracycline Repressor, domain 2"/>
    <property type="match status" value="1"/>
</dbReference>
<dbReference type="Gene3D" id="1.10.10.60">
    <property type="entry name" value="Homeodomain-like"/>
    <property type="match status" value="1"/>
</dbReference>
<keyword evidence="1" id="KW-0805">Transcription regulation</keyword>
<dbReference type="GO" id="GO:0003700">
    <property type="term" value="F:DNA-binding transcription factor activity"/>
    <property type="evidence" value="ECO:0007669"/>
    <property type="project" value="TreeGrafter"/>
</dbReference>
<dbReference type="InterPro" id="IPR025996">
    <property type="entry name" value="MT1864/Rv1816-like_C"/>
</dbReference>
<dbReference type="InterPro" id="IPR036271">
    <property type="entry name" value="Tet_transcr_reg_TetR-rel_C_sf"/>
</dbReference>
<sequence>MGRAGLTAEIIVDLAMGIVDESGPEAVTLSAVAARAGVATPSLYKHVRNLAELTTLLSIRVMVELGDRAALSIAGRSGEQALRAFARSWREYAKDHPGRYAAMIQTARPELEKEGRRLVDLSLAALRAYGLEGPAAIHATRCMRAAVHGFITLELAGGFGLPVDIDESYEQLLGMVIGGLPEPV</sequence>
<dbReference type="PROSITE" id="PS50977">
    <property type="entry name" value="HTH_TETR_2"/>
    <property type="match status" value="1"/>
</dbReference>
<evidence type="ECO:0000256" key="1">
    <source>
        <dbReference type="ARBA" id="ARBA00023015"/>
    </source>
</evidence>
<dbReference type="PANTHER" id="PTHR30055:SF239">
    <property type="entry name" value="TRANSCRIPTIONAL REGULATORY PROTEIN"/>
    <property type="match status" value="1"/>
</dbReference>
<comment type="caution">
    <text evidence="6">The sequence shown here is derived from an EMBL/GenBank/DDBJ whole genome shotgun (WGS) entry which is preliminary data.</text>
</comment>
<protein>
    <submittedName>
        <fullName evidence="6">TetR family transcriptional regulator</fullName>
    </submittedName>
</protein>
<dbReference type="AlphaFoldDB" id="A0A919QE89"/>
<keyword evidence="3" id="KW-0804">Transcription</keyword>
<evidence type="ECO:0000256" key="2">
    <source>
        <dbReference type="ARBA" id="ARBA00023125"/>
    </source>
</evidence>
<dbReference type="InterPro" id="IPR009057">
    <property type="entry name" value="Homeodomain-like_sf"/>
</dbReference>
<dbReference type="GO" id="GO:0000976">
    <property type="term" value="F:transcription cis-regulatory region binding"/>
    <property type="evidence" value="ECO:0007669"/>
    <property type="project" value="TreeGrafter"/>
</dbReference>
<dbReference type="Pfam" id="PF00440">
    <property type="entry name" value="TetR_N"/>
    <property type="match status" value="1"/>
</dbReference>
<evidence type="ECO:0000259" key="5">
    <source>
        <dbReference type="PROSITE" id="PS50977"/>
    </source>
</evidence>
<dbReference type="InterPro" id="IPR001647">
    <property type="entry name" value="HTH_TetR"/>
</dbReference>
<evidence type="ECO:0000313" key="6">
    <source>
        <dbReference type="EMBL" id="GIH27128.1"/>
    </source>
</evidence>
<dbReference type="InterPro" id="IPR050109">
    <property type="entry name" value="HTH-type_TetR-like_transc_reg"/>
</dbReference>
<keyword evidence="2 4" id="KW-0238">DNA-binding</keyword>
<feature type="DNA-binding region" description="H-T-H motif" evidence="4">
    <location>
        <begin position="28"/>
        <end position="47"/>
    </location>
</feature>
<dbReference type="SUPFAM" id="SSF46689">
    <property type="entry name" value="Homeodomain-like"/>
    <property type="match status" value="1"/>
</dbReference>
<dbReference type="EMBL" id="BOOA01000050">
    <property type="protein sequence ID" value="GIH27128.1"/>
    <property type="molecule type" value="Genomic_DNA"/>
</dbReference>
<feature type="domain" description="HTH tetR-type" evidence="5">
    <location>
        <begin position="5"/>
        <end position="65"/>
    </location>
</feature>
<reference evidence="6" key="1">
    <citation type="submission" date="2021-01" db="EMBL/GenBank/DDBJ databases">
        <title>Whole genome shotgun sequence of Acrocarpospora phusangensis NBRC 108782.</title>
        <authorList>
            <person name="Komaki H."/>
            <person name="Tamura T."/>
        </authorList>
    </citation>
    <scope>NUCLEOTIDE SEQUENCE</scope>
    <source>
        <strain evidence="6">NBRC 108782</strain>
    </source>
</reference>
<evidence type="ECO:0000313" key="7">
    <source>
        <dbReference type="Proteomes" id="UP000640052"/>
    </source>
</evidence>
<evidence type="ECO:0000256" key="3">
    <source>
        <dbReference type="ARBA" id="ARBA00023163"/>
    </source>
</evidence>
<keyword evidence="7" id="KW-1185">Reference proteome</keyword>
<evidence type="ECO:0000256" key="4">
    <source>
        <dbReference type="PROSITE-ProRule" id="PRU00335"/>
    </source>
</evidence>
<organism evidence="6 7">
    <name type="scientific">Acrocarpospora phusangensis</name>
    <dbReference type="NCBI Taxonomy" id="1070424"/>
    <lineage>
        <taxon>Bacteria</taxon>
        <taxon>Bacillati</taxon>
        <taxon>Actinomycetota</taxon>
        <taxon>Actinomycetes</taxon>
        <taxon>Streptosporangiales</taxon>
        <taxon>Streptosporangiaceae</taxon>
        <taxon>Acrocarpospora</taxon>
    </lineage>
</organism>